<accession>A0A0U5FIJ2</accession>
<organism evidence="2 3">
    <name type="scientific">Xanthomonas citri pv. citri</name>
    <dbReference type="NCBI Taxonomy" id="611301"/>
    <lineage>
        <taxon>Bacteria</taxon>
        <taxon>Pseudomonadati</taxon>
        <taxon>Pseudomonadota</taxon>
        <taxon>Gammaproteobacteria</taxon>
        <taxon>Lysobacterales</taxon>
        <taxon>Lysobacteraceae</taxon>
        <taxon>Xanthomonas</taxon>
    </lineage>
</organism>
<name>A0A0U5FIJ2_XANCI</name>
<dbReference type="Proteomes" id="UP000052230">
    <property type="component" value="Unassembled WGS sequence"/>
</dbReference>
<proteinExistence type="predicted"/>
<evidence type="ECO:0000313" key="3">
    <source>
        <dbReference type="Proteomes" id="UP000052230"/>
    </source>
</evidence>
<sequence length="69" mass="7029">MPTCGMAIATCVRADRAEDTPPDPLPASPATQVQTDRVGGVASTQENSRADASGTLDALSADRMGAPTR</sequence>
<comment type="caution">
    <text evidence="2">The sequence shown here is derived from an EMBL/GenBank/DDBJ whole genome shotgun (WGS) entry which is preliminary data.</text>
</comment>
<dbReference type="EMBL" id="CCXZ01000159">
    <property type="protein sequence ID" value="CEG17662.1"/>
    <property type="molecule type" value="Genomic_DNA"/>
</dbReference>
<evidence type="ECO:0000313" key="2">
    <source>
        <dbReference type="EMBL" id="CEG17662.1"/>
    </source>
</evidence>
<dbReference type="AlphaFoldDB" id="A0A0U5FIJ2"/>
<gene>
    <name evidence="2" type="ORF">XAC3562_630127</name>
</gene>
<evidence type="ECO:0000256" key="1">
    <source>
        <dbReference type="SAM" id="MobiDB-lite"/>
    </source>
</evidence>
<reference evidence="2 3" key="1">
    <citation type="submission" date="2014-09" db="EMBL/GenBank/DDBJ databases">
        <authorList>
            <person name="Regsiter A."/>
        </authorList>
    </citation>
    <scope>NUCLEOTIDE SEQUENCE [LARGE SCALE GENOMIC DNA]</scope>
</reference>
<feature type="region of interest" description="Disordered" evidence="1">
    <location>
        <begin position="15"/>
        <end position="69"/>
    </location>
</feature>
<protein>
    <submittedName>
        <fullName evidence="2">Uncharacterized protein</fullName>
    </submittedName>
</protein>
<keyword evidence="3" id="KW-1185">Reference proteome</keyword>